<sequence length="102" mass="12024">MIYQVQPLSYLFPDFVIHFSLGEKRNECVRINIEKICEIFEKTNFDPVFISSDGDSGSDSWHEEAFKNMKNCLEKKYAYFNLISTWKIKKMASFGFITFAKK</sequence>
<dbReference type="Proteomes" id="UP001470230">
    <property type="component" value="Unassembled WGS sequence"/>
</dbReference>
<keyword evidence="2" id="KW-1185">Reference proteome</keyword>
<evidence type="ECO:0000313" key="2">
    <source>
        <dbReference type="Proteomes" id="UP001470230"/>
    </source>
</evidence>
<protein>
    <submittedName>
        <fullName evidence="1">Uncharacterized protein</fullName>
    </submittedName>
</protein>
<reference evidence="1 2" key="1">
    <citation type="submission" date="2024-04" db="EMBL/GenBank/DDBJ databases">
        <title>Tritrichomonas musculus Genome.</title>
        <authorList>
            <person name="Alves-Ferreira E."/>
            <person name="Grigg M."/>
            <person name="Lorenzi H."/>
            <person name="Galac M."/>
        </authorList>
    </citation>
    <scope>NUCLEOTIDE SEQUENCE [LARGE SCALE GENOMIC DNA]</scope>
    <source>
        <strain evidence="1 2">EAF2021</strain>
    </source>
</reference>
<dbReference type="EMBL" id="JAPFFF010000012">
    <property type="protein sequence ID" value="KAK8876455.1"/>
    <property type="molecule type" value="Genomic_DNA"/>
</dbReference>
<organism evidence="1 2">
    <name type="scientific">Tritrichomonas musculus</name>
    <dbReference type="NCBI Taxonomy" id="1915356"/>
    <lineage>
        <taxon>Eukaryota</taxon>
        <taxon>Metamonada</taxon>
        <taxon>Parabasalia</taxon>
        <taxon>Tritrichomonadida</taxon>
        <taxon>Tritrichomonadidae</taxon>
        <taxon>Tritrichomonas</taxon>
    </lineage>
</organism>
<accession>A0ABR2JES0</accession>
<name>A0ABR2JES0_9EUKA</name>
<proteinExistence type="predicted"/>
<evidence type="ECO:0000313" key="1">
    <source>
        <dbReference type="EMBL" id="KAK8876455.1"/>
    </source>
</evidence>
<comment type="caution">
    <text evidence="1">The sequence shown here is derived from an EMBL/GenBank/DDBJ whole genome shotgun (WGS) entry which is preliminary data.</text>
</comment>
<gene>
    <name evidence="1" type="ORF">M9Y10_006666</name>
</gene>